<dbReference type="AlphaFoldDB" id="A0A8X7BXZ1"/>
<dbReference type="Proteomes" id="UP000886998">
    <property type="component" value="Unassembled WGS sequence"/>
</dbReference>
<protein>
    <submittedName>
        <fullName evidence="2">Uncharacterized protein</fullName>
    </submittedName>
</protein>
<dbReference type="OrthoDB" id="6471243at2759"/>
<evidence type="ECO:0000256" key="1">
    <source>
        <dbReference type="SAM" id="MobiDB-lite"/>
    </source>
</evidence>
<evidence type="ECO:0000313" key="2">
    <source>
        <dbReference type="EMBL" id="GFY46742.1"/>
    </source>
</evidence>
<reference evidence="2" key="1">
    <citation type="submission" date="2020-08" db="EMBL/GenBank/DDBJ databases">
        <title>Multicomponent nature underlies the extraordinary mechanical properties of spider dragline silk.</title>
        <authorList>
            <person name="Kono N."/>
            <person name="Nakamura H."/>
            <person name="Mori M."/>
            <person name="Yoshida Y."/>
            <person name="Ohtoshi R."/>
            <person name="Malay A.D."/>
            <person name="Moran D.A.P."/>
            <person name="Tomita M."/>
            <person name="Numata K."/>
            <person name="Arakawa K."/>
        </authorList>
    </citation>
    <scope>NUCLEOTIDE SEQUENCE</scope>
</reference>
<evidence type="ECO:0000313" key="3">
    <source>
        <dbReference type="Proteomes" id="UP000886998"/>
    </source>
</evidence>
<accession>A0A8X7BXZ1</accession>
<sequence length="137" mass="15405">MIGLNAFGSQQSPNRQMAHICSCGYSPCARLRLLLEFTQHMLFKFQCPRTPSTPGVVHLTDKRTGFSETPMQVFGSFSVRQAPRRKSLPLQSPGPPGHSYPLSVNEMDIGHFLISVASHSFSHEKRKHDECRHSELL</sequence>
<proteinExistence type="predicted"/>
<comment type="caution">
    <text evidence="2">The sequence shown here is derived from an EMBL/GenBank/DDBJ whole genome shotgun (WGS) entry which is preliminary data.</text>
</comment>
<feature type="region of interest" description="Disordered" evidence="1">
    <location>
        <begin position="80"/>
        <end position="99"/>
    </location>
</feature>
<name>A0A8X7BXZ1_9ARAC</name>
<organism evidence="2 3">
    <name type="scientific">Trichonephila inaurata madagascariensis</name>
    <dbReference type="NCBI Taxonomy" id="2747483"/>
    <lineage>
        <taxon>Eukaryota</taxon>
        <taxon>Metazoa</taxon>
        <taxon>Ecdysozoa</taxon>
        <taxon>Arthropoda</taxon>
        <taxon>Chelicerata</taxon>
        <taxon>Arachnida</taxon>
        <taxon>Araneae</taxon>
        <taxon>Araneomorphae</taxon>
        <taxon>Entelegynae</taxon>
        <taxon>Araneoidea</taxon>
        <taxon>Nephilidae</taxon>
        <taxon>Trichonephila</taxon>
        <taxon>Trichonephila inaurata</taxon>
    </lineage>
</organism>
<dbReference type="EMBL" id="BMAV01005568">
    <property type="protein sequence ID" value="GFY46742.1"/>
    <property type="molecule type" value="Genomic_DNA"/>
</dbReference>
<gene>
    <name evidence="2" type="ORF">TNIN_299571</name>
</gene>
<keyword evidence="3" id="KW-1185">Reference proteome</keyword>